<comment type="caution">
    <text evidence="9">The sequence shown here is derived from an EMBL/GenBank/DDBJ whole genome shotgun (WGS) entry which is preliminary data.</text>
</comment>
<keyword evidence="5 7" id="KW-1133">Transmembrane helix</keyword>
<dbReference type="Gene3D" id="1.10.3720.10">
    <property type="entry name" value="MetI-like"/>
    <property type="match status" value="1"/>
</dbReference>
<feature type="transmembrane region" description="Helical" evidence="7">
    <location>
        <begin position="24"/>
        <end position="46"/>
    </location>
</feature>
<feature type="transmembrane region" description="Helical" evidence="7">
    <location>
        <begin position="87"/>
        <end position="111"/>
    </location>
</feature>
<dbReference type="CDD" id="cd06261">
    <property type="entry name" value="TM_PBP2"/>
    <property type="match status" value="1"/>
</dbReference>
<keyword evidence="10" id="KW-1185">Reference proteome</keyword>
<feature type="transmembrane region" description="Helical" evidence="7">
    <location>
        <begin position="178"/>
        <end position="202"/>
    </location>
</feature>
<gene>
    <name evidence="9" type="ORF">LX83_000797</name>
</gene>
<sequence>MAVADTLARRVPPRRRPPRRRHRLVLLAYLAPAAVVLIGLLGYPLYQLVQMSFYDYGQEQVSGGAPVHWIGLDNYTALFGDPQFWSVLLQTVLFAAVCVVLTILVGLLLAFLAARLRPWVRTVLFIAALEAWAAPAVTGSTVWLFMFDANFGIVNEVLTSLGMAYFDGHSWTFGKLSAFGLVAAEVVWCSFPFVMVTLYAGLRGISPDVLEAAALDGASGRRTLVSIVIPMLRPALTVVTIQSIIWDMKVFGQIYIMTDGGGIAGRNLVLNVYAYQKAFASSQYGAGAAIGVVTVILLLLVTVVHLNITRRRGEEL</sequence>
<keyword evidence="2 7" id="KW-0813">Transport</keyword>
<dbReference type="InterPro" id="IPR035906">
    <property type="entry name" value="MetI-like_sf"/>
</dbReference>
<keyword evidence="6 7" id="KW-0472">Membrane</keyword>
<evidence type="ECO:0000256" key="6">
    <source>
        <dbReference type="ARBA" id="ARBA00023136"/>
    </source>
</evidence>
<comment type="similarity">
    <text evidence="7">Belongs to the binding-protein-dependent transport system permease family.</text>
</comment>
<dbReference type="PROSITE" id="PS50928">
    <property type="entry name" value="ABC_TM1"/>
    <property type="match status" value="1"/>
</dbReference>
<dbReference type="AlphaFoldDB" id="A0AAE3KEJ2"/>
<feature type="transmembrane region" description="Helical" evidence="7">
    <location>
        <begin position="123"/>
        <end position="146"/>
    </location>
</feature>
<evidence type="ECO:0000256" key="2">
    <source>
        <dbReference type="ARBA" id="ARBA00022448"/>
    </source>
</evidence>
<evidence type="ECO:0000256" key="4">
    <source>
        <dbReference type="ARBA" id="ARBA00022692"/>
    </source>
</evidence>
<feature type="transmembrane region" description="Helical" evidence="7">
    <location>
        <begin position="284"/>
        <end position="308"/>
    </location>
</feature>
<feature type="domain" description="ABC transmembrane type-1" evidence="8">
    <location>
        <begin position="88"/>
        <end position="305"/>
    </location>
</feature>
<dbReference type="Proteomes" id="UP001206128">
    <property type="component" value="Unassembled WGS sequence"/>
</dbReference>
<evidence type="ECO:0000256" key="3">
    <source>
        <dbReference type="ARBA" id="ARBA00022475"/>
    </source>
</evidence>
<proteinExistence type="inferred from homology"/>
<accession>A0AAE3KEJ2</accession>
<dbReference type="SUPFAM" id="SSF161098">
    <property type="entry name" value="MetI-like"/>
    <property type="match status" value="1"/>
</dbReference>
<dbReference type="Pfam" id="PF00528">
    <property type="entry name" value="BPD_transp_1"/>
    <property type="match status" value="1"/>
</dbReference>
<keyword evidence="3" id="KW-1003">Cell membrane</keyword>
<dbReference type="InterPro" id="IPR050809">
    <property type="entry name" value="UgpAE/MalFG_permease"/>
</dbReference>
<evidence type="ECO:0000259" key="8">
    <source>
        <dbReference type="PROSITE" id="PS50928"/>
    </source>
</evidence>
<dbReference type="GO" id="GO:0005886">
    <property type="term" value="C:plasma membrane"/>
    <property type="evidence" value="ECO:0007669"/>
    <property type="project" value="UniProtKB-SubCell"/>
</dbReference>
<feature type="transmembrane region" description="Helical" evidence="7">
    <location>
        <begin position="223"/>
        <end position="245"/>
    </location>
</feature>
<dbReference type="RefSeq" id="WP_253767159.1">
    <property type="nucleotide sequence ID" value="NZ_JAMTCK010000002.1"/>
</dbReference>
<evidence type="ECO:0000313" key="10">
    <source>
        <dbReference type="Proteomes" id="UP001206128"/>
    </source>
</evidence>
<evidence type="ECO:0000256" key="5">
    <source>
        <dbReference type="ARBA" id="ARBA00022989"/>
    </source>
</evidence>
<name>A0AAE3KEJ2_9PSEU</name>
<dbReference type="GO" id="GO:0055085">
    <property type="term" value="P:transmembrane transport"/>
    <property type="evidence" value="ECO:0007669"/>
    <property type="project" value="InterPro"/>
</dbReference>
<keyword evidence="4 7" id="KW-0812">Transmembrane</keyword>
<dbReference type="PANTHER" id="PTHR43227:SF8">
    <property type="entry name" value="DIACETYLCHITOBIOSE UPTAKE SYSTEM PERMEASE PROTEIN DASB"/>
    <property type="match status" value="1"/>
</dbReference>
<evidence type="ECO:0000256" key="7">
    <source>
        <dbReference type="RuleBase" id="RU363032"/>
    </source>
</evidence>
<dbReference type="EMBL" id="JAMTCK010000002">
    <property type="protein sequence ID" value="MCP2163957.1"/>
    <property type="molecule type" value="Genomic_DNA"/>
</dbReference>
<organism evidence="9 10">
    <name type="scientific">Goodfellowiella coeruleoviolacea</name>
    <dbReference type="NCBI Taxonomy" id="334858"/>
    <lineage>
        <taxon>Bacteria</taxon>
        <taxon>Bacillati</taxon>
        <taxon>Actinomycetota</taxon>
        <taxon>Actinomycetes</taxon>
        <taxon>Pseudonocardiales</taxon>
        <taxon>Pseudonocardiaceae</taxon>
        <taxon>Goodfellowiella</taxon>
    </lineage>
</organism>
<protein>
    <submittedName>
        <fullName evidence="9">Carbohydrate ABC transporter membrane protein 1, CUT1 family (TC 3.A.1.1.-)</fullName>
    </submittedName>
</protein>
<reference evidence="9" key="1">
    <citation type="submission" date="2022-06" db="EMBL/GenBank/DDBJ databases">
        <title>Genomic Encyclopedia of Archaeal and Bacterial Type Strains, Phase II (KMG-II): from individual species to whole genera.</title>
        <authorList>
            <person name="Goeker M."/>
        </authorList>
    </citation>
    <scope>NUCLEOTIDE SEQUENCE</scope>
    <source>
        <strain evidence="9">DSM 43935</strain>
    </source>
</reference>
<evidence type="ECO:0000313" key="9">
    <source>
        <dbReference type="EMBL" id="MCP2163957.1"/>
    </source>
</evidence>
<dbReference type="PANTHER" id="PTHR43227">
    <property type="entry name" value="BLL4140 PROTEIN"/>
    <property type="match status" value="1"/>
</dbReference>
<comment type="subcellular location">
    <subcellularLocation>
        <location evidence="1 7">Cell membrane</location>
        <topology evidence="1 7">Multi-pass membrane protein</topology>
    </subcellularLocation>
</comment>
<dbReference type="InterPro" id="IPR000515">
    <property type="entry name" value="MetI-like"/>
</dbReference>
<evidence type="ECO:0000256" key="1">
    <source>
        <dbReference type="ARBA" id="ARBA00004651"/>
    </source>
</evidence>